<name>A0AAN7FDI7_QUERU</name>
<sequence>MDEMPSAVSVTLSLGNSMCDDSGIATHLEITRLKLVTDASNLLLDPAKVVSAESVSSGNGNCNDVNSELHGLTMSAPEGSGGGGDDLSGMLPDNGNGSIADDVVMQESEEDGILSVAHDTNGIIRGELLTLDVESEIRLPDIAEIEKAGHAQIVAKAIILVESSIGQVPSGELIVAAVSPDSKISSKSEIKASTVVFQSHMQKNVSKGGIRSVFELDCIPLWGSVSISGDRPEMEDAVAAVPRFMKIPIKMLIGDRVIDGMKQSLTHVTSHFFAVYDGHGGSQVANYCRDRIHLALDEDIGMIKDNLSDGSMGGNQQVQWEKAFTSCFQKVDDEIAGNVSRGINGNNEDASEPVAPETVGSTAVVALVCSSHIIVANCGDSRAVLCRGKEAMALSVDHKPNREDEYARIEASGGKVIQWNGHRVFGVLAMSRSIGRCTF</sequence>
<keyword evidence="4" id="KW-0479">Metal-binding</keyword>
<keyword evidence="8" id="KW-0464">Manganese</keyword>
<reference evidence="11 13" key="1">
    <citation type="journal article" date="2023" name="G3 (Bethesda)">
        <title>A haplotype-resolved chromosome-scale genome for Quercus rubra L. provides insights into the genetics of adaptive traits for red oak species.</title>
        <authorList>
            <person name="Kapoor B."/>
            <person name="Jenkins J."/>
            <person name="Schmutz J."/>
            <person name="Zhebentyayeva T."/>
            <person name="Kuelheim C."/>
            <person name="Coggeshall M."/>
            <person name="Heim C."/>
            <person name="Lasky J.R."/>
            <person name="Leites L."/>
            <person name="Islam-Faridi N."/>
            <person name="Romero-Severson J."/>
            <person name="DeLeo V.L."/>
            <person name="Lucas S.M."/>
            <person name="Lazic D."/>
            <person name="Gailing O."/>
            <person name="Carlson J."/>
            <person name="Staton M."/>
        </authorList>
    </citation>
    <scope>NUCLEOTIDE SEQUENCE [LARGE SCALE GENOMIC DNA]</scope>
    <source>
        <strain evidence="11">Pseudo-F2</strain>
    </source>
</reference>
<dbReference type="InterPro" id="IPR015655">
    <property type="entry name" value="PP2C"/>
</dbReference>
<dbReference type="PANTHER" id="PTHR47992">
    <property type="entry name" value="PROTEIN PHOSPHATASE"/>
    <property type="match status" value="1"/>
</dbReference>
<dbReference type="AlphaFoldDB" id="A0AAN7FDI7"/>
<accession>A0AAN7FDI7</accession>
<evidence type="ECO:0000313" key="11">
    <source>
        <dbReference type="EMBL" id="KAK4591165.1"/>
    </source>
</evidence>
<dbReference type="CDD" id="cd00143">
    <property type="entry name" value="PP2Cc"/>
    <property type="match status" value="1"/>
</dbReference>
<organism evidence="11 13">
    <name type="scientific">Quercus rubra</name>
    <name type="common">Northern red oak</name>
    <name type="synonym">Quercus borealis</name>
    <dbReference type="NCBI Taxonomy" id="3512"/>
    <lineage>
        <taxon>Eukaryota</taxon>
        <taxon>Viridiplantae</taxon>
        <taxon>Streptophyta</taxon>
        <taxon>Embryophyta</taxon>
        <taxon>Tracheophyta</taxon>
        <taxon>Spermatophyta</taxon>
        <taxon>Magnoliopsida</taxon>
        <taxon>eudicotyledons</taxon>
        <taxon>Gunneridae</taxon>
        <taxon>Pentapetalae</taxon>
        <taxon>rosids</taxon>
        <taxon>fabids</taxon>
        <taxon>Fagales</taxon>
        <taxon>Fagaceae</taxon>
        <taxon>Quercus</taxon>
    </lineage>
</organism>
<keyword evidence="6" id="KW-0460">Magnesium</keyword>
<dbReference type="Proteomes" id="UP001324115">
    <property type="component" value="Unassembled WGS sequence"/>
</dbReference>
<evidence type="ECO:0000256" key="7">
    <source>
        <dbReference type="ARBA" id="ARBA00022912"/>
    </source>
</evidence>
<dbReference type="EMBL" id="JAXUIC010000005">
    <property type="protein sequence ID" value="KAK4591199.1"/>
    <property type="molecule type" value="Genomic_DNA"/>
</dbReference>
<comment type="caution">
    <text evidence="11">The sequence shown here is derived from an EMBL/GenBank/DDBJ whole genome shotgun (WGS) entry which is preliminary data.</text>
</comment>
<evidence type="ECO:0000256" key="4">
    <source>
        <dbReference type="ARBA" id="ARBA00022723"/>
    </source>
</evidence>
<dbReference type="GO" id="GO:0004722">
    <property type="term" value="F:protein serine/threonine phosphatase activity"/>
    <property type="evidence" value="ECO:0007669"/>
    <property type="project" value="UniProtKB-EC"/>
</dbReference>
<proteinExistence type="inferred from homology"/>
<evidence type="ECO:0000256" key="5">
    <source>
        <dbReference type="ARBA" id="ARBA00022801"/>
    </source>
</evidence>
<evidence type="ECO:0000256" key="8">
    <source>
        <dbReference type="ARBA" id="ARBA00023211"/>
    </source>
</evidence>
<dbReference type="SMART" id="SM00332">
    <property type="entry name" value="PP2Cc"/>
    <property type="match status" value="1"/>
</dbReference>
<keyword evidence="13" id="KW-1185">Reference proteome</keyword>
<comment type="cofactor">
    <cofactor evidence="1">
        <name>Mn(2+)</name>
        <dbReference type="ChEBI" id="CHEBI:29035"/>
    </cofactor>
</comment>
<dbReference type="FunFam" id="3.60.40.10:FF:000291">
    <property type="entry name" value="Protein phosphatase 2C 50"/>
    <property type="match status" value="1"/>
</dbReference>
<evidence type="ECO:0000313" key="12">
    <source>
        <dbReference type="EMBL" id="KAK4591199.1"/>
    </source>
</evidence>
<protein>
    <recommendedName>
        <fullName evidence="3">protein-serine/threonine phosphatase</fullName>
        <ecNumber evidence="3">3.1.3.16</ecNumber>
    </recommendedName>
</protein>
<evidence type="ECO:0000256" key="2">
    <source>
        <dbReference type="ARBA" id="ARBA00001946"/>
    </source>
</evidence>
<evidence type="ECO:0000313" key="13">
    <source>
        <dbReference type="Proteomes" id="UP001324115"/>
    </source>
</evidence>
<dbReference type="PROSITE" id="PS51746">
    <property type="entry name" value="PPM_2"/>
    <property type="match status" value="1"/>
</dbReference>
<evidence type="ECO:0000256" key="9">
    <source>
        <dbReference type="RuleBase" id="RU003465"/>
    </source>
</evidence>
<evidence type="ECO:0000256" key="3">
    <source>
        <dbReference type="ARBA" id="ARBA00013081"/>
    </source>
</evidence>
<dbReference type="EC" id="3.1.3.16" evidence="3"/>
<dbReference type="Gene3D" id="3.60.40.10">
    <property type="entry name" value="PPM-type phosphatase domain"/>
    <property type="match status" value="1"/>
</dbReference>
<dbReference type="InterPro" id="IPR000222">
    <property type="entry name" value="PP2C_BS"/>
</dbReference>
<evidence type="ECO:0000256" key="6">
    <source>
        <dbReference type="ARBA" id="ARBA00022842"/>
    </source>
</evidence>
<keyword evidence="7 9" id="KW-0904">Protein phosphatase</keyword>
<dbReference type="EMBL" id="JAXUIC010000005">
    <property type="protein sequence ID" value="KAK4591165.1"/>
    <property type="molecule type" value="Genomic_DNA"/>
</dbReference>
<gene>
    <name evidence="11" type="ORF">RGQ29_021384</name>
    <name evidence="12" type="ORF">RGQ29_021411</name>
</gene>
<dbReference type="GO" id="GO:0046872">
    <property type="term" value="F:metal ion binding"/>
    <property type="evidence" value="ECO:0007669"/>
    <property type="project" value="UniProtKB-KW"/>
</dbReference>
<feature type="domain" description="PPM-type phosphatase" evidence="10">
    <location>
        <begin position="221"/>
        <end position="439"/>
    </location>
</feature>
<comment type="cofactor">
    <cofactor evidence="2">
        <name>Mg(2+)</name>
        <dbReference type="ChEBI" id="CHEBI:18420"/>
    </cofactor>
</comment>
<evidence type="ECO:0000256" key="1">
    <source>
        <dbReference type="ARBA" id="ARBA00001936"/>
    </source>
</evidence>
<dbReference type="SUPFAM" id="SSF81606">
    <property type="entry name" value="PP2C-like"/>
    <property type="match status" value="1"/>
</dbReference>
<dbReference type="InterPro" id="IPR001932">
    <property type="entry name" value="PPM-type_phosphatase-like_dom"/>
</dbReference>
<dbReference type="Pfam" id="PF00481">
    <property type="entry name" value="PP2C"/>
    <property type="match status" value="1"/>
</dbReference>
<evidence type="ECO:0000259" key="10">
    <source>
        <dbReference type="PROSITE" id="PS51746"/>
    </source>
</evidence>
<keyword evidence="5 9" id="KW-0378">Hydrolase</keyword>
<dbReference type="PROSITE" id="PS01032">
    <property type="entry name" value="PPM_1"/>
    <property type="match status" value="1"/>
</dbReference>
<comment type="similarity">
    <text evidence="9">Belongs to the PP2C family.</text>
</comment>
<dbReference type="InterPro" id="IPR036457">
    <property type="entry name" value="PPM-type-like_dom_sf"/>
</dbReference>